<dbReference type="PANTHER" id="PTHR47730:SF1">
    <property type="entry name" value="SMALL INTEGRAL MEMBRANE PROTEIN 29"/>
    <property type="match status" value="1"/>
</dbReference>
<feature type="region of interest" description="Disordered" evidence="1">
    <location>
        <begin position="1"/>
        <end position="187"/>
    </location>
</feature>
<dbReference type="GeneTree" id="ENSGT00410000025882"/>
<feature type="compositionally biased region" description="Low complexity" evidence="1">
    <location>
        <begin position="26"/>
        <end position="58"/>
    </location>
</feature>
<proteinExistence type="predicted"/>
<accession>A0A9L0IL09</accession>
<dbReference type="AlphaFoldDB" id="A0A9L0IL09"/>
<keyword evidence="3" id="KW-1185">Reference proteome</keyword>
<organism evidence="2 3">
    <name type="scientific">Equus asinus</name>
    <name type="common">Donkey</name>
    <name type="synonym">Equus africanus asinus</name>
    <dbReference type="NCBI Taxonomy" id="9793"/>
    <lineage>
        <taxon>Eukaryota</taxon>
        <taxon>Metazoa</taxon>
        <taxon>Chordata</taxon>
        <taxon>Craniata</taxon>
        <taxon>Vertebrata</taxon>
        <taxon>Euteleostomi</taxon>
        <taxon>Mammalia</taxon>
        <taxon>Eutheria</taxon>
        <taxon>Laurasiatheria</taxon>
        <taxon>Perissodactyla</taxon>
        <taxon>Equidae</taxon>
        <taxon>Equus</taxon>
    </lineage>
</organism>
<gene>
    <name evidence="2" type="primary">SMIM29</name>
</gene>
<feature type="compositionally biased region" description="Pro residues" evidence="1">
    <location>
        <begin position="83"/>
        <end position="93"/>
    </location>
</feature>
<reference evidence="2" key="3">
    <citation type="submission" date="2025-09" db="UniProtKB">
        <authorList>
            <consortium name="Ensembl"/>
        </authorList>
    </citation>
    <scope>IDENTIFICATION</scope>
</reference>
<feature type="compositionally biased region" description="Pro residues" evidence="1">
    <location>
        <begin position="112"/>
        <end position="125"/>
    </location>
</feature>
<evidence type="ECO:0000256" key="1">
    <source>
        <dbReference type="SAM" id="MobiDB-lite"/>
    </source>
</evidence>
<dbReference type="PANTHER" id="PTHR47730">
    <property type="entry name" value="SMALL INTEGRAL MEMBRANE PROTEIN 29"/>
    <property type="match status" value="1"/>
</dbReference>
<evidence type="ECO:0000313" key="3">
    <source>
        <dbReference type="Proteomes" id="UP000694387"/>
    </source>
</evidence>
<evidence type="ECO:0000313" key="2">
    <source>
        <dbReference type="Ensembl" id="ENSEASP00005041563.1"/>
    </source>
</evidence>
<name>A0A9L0IL09_EQUAS</name>
<feature type="compositionally biased region" description="Basic residues" evidence="1">
    <location>
        <begin position="149"/>
        <end position="160"/>
    </location>
</feature>
<reference evidence="2" key="2">
    <citation type="submission" date="2025-08" db="UniProtKB">
        <authorList>
            <consortium name="Ensembl"/>
        </authorList>
    </citation>
    <scope>IDENTIFICATION</scope>
</reference>
<dbReference type="InterPro" id="IPR043239">
    <property type="entry name" value="SMIM29"/>
</dbReference>
<protein>
    <submittedName>
        <fullName evidence="2">Small integral membrane protein 29</fullName>
    </submittedName>
</protein>
<dbReference type="Proteomes" id="UP000694387">
    <property type="component" value="Chromosome 8"/>
</dbReference>
<dbReference type="Ensembl" id="ENSEAST00005063008.1">
    <property type="protein sequence ID" value="ENSEASP00005041563.1"/>
    <property type="gene ID" value="ENSEASG00005036540.1"/>
</dbReference>
<feature type="compositionally biased region" description="Low complexity" evidence="1">
    <location>
        <begin position="71"/>
        <end position="82"/>
    </location>
</feature>
<sequence>APCCVPVGAPQPAVRTRGRAQRGQCGPRSGAARGRAWPGAGLGAGRAPRTPPGRWAPGQGLARRDAPQSPPARSARSSSARPLPAPAEGPAPSEPHAESPRPALRRAARGPPGSPAPLAPPPPAAWPSAAPCRRGVGPAARPCPPSHRPFPRLRIGRSRSLRAGCLPPPDWLRPSAEAPPISPGPLITRLPALPGPGSQPRALLSELQRREVMYVQKKKRVDRLRHHLLPMYSYDPAEELHEAEQELLSDVGDPKVVHGWQSGYQHKRMPLLDVKT</sequence>
<reference evidence="2 3" key="1">
    <citation type="journal article" date="2020" name="Nat. Commun.">
        <title>Donkey genomes provide new insights into domestication and selection for coat color.</title>
        <authorList>
            <person name="Wang"/>
            <person name="C."/>
            <person name="Li"/>
            <person name="H."/>
            <person name="Guo"/>
            <person name="Y."/>
            <person name="Huang"/>
            <person name="J."/>
            <person name="Sun"/>
            <person name="Y."/>
            <person name="Min"/>
            <person name="J."/>
            <person name="Wang"/>
            <person name="J."/>
            <person name="Fang"/>
            <person name="X."/>
            <person name="Zhao"/>
            <person name="Z."/>
            <person name="Wang"/>
            <person name="S."/>
            <person name="Zhang"/>
            <person name="Y."/>
            <person name="Liu"/>
            <person name="Q."/>
            <person name="Jiang"/>
            <person name="Q."/>
            <person name="Wang"/>
            <person name="X."/>
            <person name="Guo"/>
            <person name="Y."/>
            <person name="Yang"/>
            <person name="C."/>
            <person name="Wang"/>
            <person name="Y."/>
            <person name="Tian"/>
            <person name="F."/>
            <person name="Zhuang"/>
            <person name="G."/>
            <person name="Fan"/>
            <person name="Y."/>
            <person name="Gao"/>
            <person name="Q."/>
            <person name="Li"/>
            <person name="Y."/>
            <person name="Ju"/>
            <person name="Z."/>
            <person name="Li"/>
            <person name="J."/>
            <person name="Li"/>
            <person name="R."/>
            <person name="Hou"/>
            <person name="M."/>
            <person name="Yang"/>
            <person name="G."/>
            <person name="Liu"/>
            <person name="G."/>
            <person name="Liu"/>
            <person name="W."/>
            <person name="Guo"/>
            <person name="J."/>
            <person name="Pan"/>
            <person name="S."/>
            <person name="Fan"/>
            <person name="G."/>
            <person name="Zhang"/>
            <person name="W."/>
            <person name="Zhang"/>
            <person name="R."/>
            <person name="Yu"/>
            <person name="J."/>
            <person name="Zhang"/>
            <person name="X."/>
            <person name="Yin"/>
            <person name="Q."/>
            <person name="Ji"/>
            <person name="C."/>
            <person name="Jin"/>
            <person name="Y."/>
            <person name="Yue"/>
            <person name="G."/>
            <person name="Liu"/>
            <person name="M."/>
            <person name="Xu"/>
            <person name="J."/>
            <person name="Liu"/>
            <person name="S."/>
            <person name="Jordana"/>
            <person name="J."/>
            <person name="Noce"/>
            <person name="A."/>
            <person name="Amills"/>
            <person name="M."/>
            <person name="Wu"/>
            <person name="D.D."/>
            <person name="Li"/>
            <person name="S."/>
            <person name="Zhou"/>
            <person name="X. and Zhong"/>
            <person name="J."/>
        </authorList>
    </citation>
    <scope>NUCLEOTIDE SEQUENCE [LARGE SCALE GENOMIC DNA]</scope>
</reference>